<dbReference type="GO" id="GO:0008017">
    <property type="term" value="F:microtubule binding"/>
    <property type="evidence" value="ECO:0007669"/>
    <property type="project" value="InterPro"/>
</dbReference>
<feature type="region of interest" description="Disordered" evidence="1">
    <location>
        <begin position="396"/>
        <end position="421"/>
    </location>
</feature>
<reference evidence="2 3" key="1">
    <citation type="submission" date="2024-04" db="EMBL/GenBank/DDBJ databases">
        <title>The reference genome of an endangered Asteraceae, Deinandra increscens subsp. villosa, native to the Central Coast of California.</title>
        <authorList>
            <person name="Guilliams M."/>
            <person name="Hasenstab-Lehman K."/>
            <person name="Meyer R."/>
            <person name="Mcevoy S."/>
        </authorList>
    </citation>
    <scope>NUCLEOTIDE SEQUENCE [LARGE SCALE GENOMIC DNA]</scope>
    <source>
        <tissue evidence="2">Leaf</tissue>
    </source>
</reference>
<dbReference type="PANTHER" id="PTHR33737:SF21">
    <property type="entry name" value="MICROTUBULE-ASSOCIATED PROTEIN, MAP65_ASE1_PRC1"/>
    <property type="match status" value="1"/>
</dbReference>
<feature type="compositionally biased region" description="Low complexity" evidence="1">
    <location>
        <begin position="115"/>
        <end position="134"/>
    </location>
</feature>
<evidence type="ECO:0000313" key="3">
    <source>
        <dbReference type="Proteomes" id="UP001408789"/>
    </source>
</evidence>
<dbReference type="PANTHER" id="PTHR33737">
    <property type="entry name" value="OS05G0121800 PROTEIN"/>
    <property type="match status" value="1"/>
</dbReference>
<accession>A0AAP0DPK6</accession>
<feature type="compositionally biased region" description="Basic residues" evidence="1">
    <location>
        <begin position="273"/>
        <end position="291"/>
    </location>
</feature>
<evidence type="ECO:0000256" key="1">
    <source>
        <dbReference type="SAM" id="MobiDB-lite"/>
    </source>
</evidence>
<feature type="compositionally biased region" description="Low complexity" evidence="1">
    <location>
        <begin position="168"/>
        <end position="198"/>
    </location>
</feature>
<dbReference type="InterPro" id="IPR045882">
    <property type="entry name" value="GPT1/2"/>
</dbReference>
<organism evidence="2 3">
    <name type="scientific">Deinandra increscens subsp. villosa</name>
    <dbReference type="NCBI Taxonomy" id="3103831"/>
    <lineage>
        <taxon>Eukaryota</taxon>
        <taxon>Viridiplantae</taxon>
        <taxon>Streptophyta</taxon>
        <taxon>Embryophyta</taxon>
        <taxon>Tracheophyta</taxon>
        <taxon>Spermatophyta</taxon>
        <taxon>Magnoliopsida</taxon>
        <taxon>eudicotyledons</taxon>
        <taxon>Gunneridae</taxon>
        <taxon>Pentapetalae</taxon>
        <taxon>asterids</taxon>
        <taxon>campanulids</taxon>
        <taxon>Asterales</taxon>
        <taxon>Asteraceae</taxon>
        <taxon>Asteroideae</taxon>
        <taxon>Heliantheae alliance</taxon>
        <taxon>Madieae</taxon>
        <taxon>Madiinae</taxon>
        <taxon>Deinandra</taxon>
    </lineage>
</organism>
<feature type="compositionally biased region" description="Low complexity" evidence="1">
    <location>
        <begin position="240"/>
        <end position="264"/>
    </location>
</feature>
<comment type="caution">
    <text evidence="2">The sequence shown here is derived from an EMBL/GenBank/DDBJ whole genome shotgun (WGS) entry which is preliminary data.</text>
</comment>
<feature type="compositionally biased region" description="Low complexity" evidence="1">
    <location>
        <begin position="353"/>
        <end position="364"/>
    </location>
</feature>
<feature type="compositionally biased region" description="Polar residues" evidence="1">
    <location>
        <begin position="407"/>
        <end position="421"/>
    </location>
</feature>
<sequence length="421" mass="44832">MDEHKSTDEVNFEMRRSFSWDRAFFTSDGFLNAEELSNVIEGGGGDDVKQELQKIEEIESMEAKLFQEIEASDKKSTGTSKVVNSSSNMSSRKKDSRAKKTRSSPSSGGSGGCVGNKVRSSARRSTSSKTAKATPGSPSKTSSVGITTKNKVPVTVNTHMSRTPPASPVSSGSPSSKFPANQWSKKGSSVPSRSSVNSEKPTAVNARRNDEWKASKPAVRLIPKTQSSISLKVKPPPVISHPSPTSGFMSSSSSSTAQCRSESSPTCAVNQRSKSKGSKGSTVHHKSKSSLKNHPTGQTPDRNRKQPAASRSEPRSPNASKPRKLLASKPVAAVSTGLKPVSQKTATPKPSKKQSGAKAKSSGSNSRGAENIILVSPEVMDIKGKLNALKMEISMQKKDRCKETKGKSSSIIPKNNQTKST</sequence>
<protein>
    <submittedName>
        <fullName evidence="2">Uncharacterized protein</fullName>
    </submittedName>
</protein>
<dbReference type="Proteomes" id="UP001408789">
    <property type="component" value="Unassembled WGS sequence"/>
</dbReference>
<dbReference type="EMBL" id="JBCNJP010000006">
    <property type="protein sequence ID" value="KAK9078621.1"/>
    <property type="molecule type" value="Genomic_DNA"/>
</dbReference>
<keyword evidence="3" id="KW-1185">Reference proteome</keyword>
<feature type="compositionally biased region" description="Basic and acidic residues" evidence="1">
    <location>
        <begin position="396"/>
        <end position="406"/>
    </location>
</feature>
<feature type="compositionally biased region" description="Low complexity" evidence="1">
    <location>
        <begin position="147"/>
        <end position="158"/>
    </location>
</feature>
<feature type="compositionally biased region" description="Polar residues" evidence="1">
    <location>
        <begin position="136"/>
        <end position="146"/>
    </location>
</feature>
<dbReference type="AlphaFoldDB" id="A0AAP0DPK6"/>
<feature type="region of interest" description="Disordered" evidence="1">
    <location>
        <begin position="68"/>
        <end position="371"/>
    </location>
</feature>
<gene>
    <name evidence="2" type="ORF">SSX86_002678</name>
</gene>
<evidence type="ECO:0000313" key="2">
    <source>
        <dbReference type="EMBL" id="KAK9078621.1"/>
    </source>
</evidence>
<feature type="compositionally biased region" description="Low complexity" evidence="1">
    <location>
        <begin position="80"/>
        <end position="90"/>
    </location>
</feature>
<name>A0AAP0DPK6_9ASTR</name>
<proteinExistence type="predicted"/>